<dbReference type="SUPFAM" id="SSF50249">
    <property type="entry name" value="Nucleic acid-binding proteins"/>
    <property type="match status" value="1"/>
</dbReference>
<dbReference type="HAMAP" id="MF_00201">
    <property type="entry name" value="RecO"/>
    <property type="match status" value="1"/>
</dbReference>
<dbReference type="PANTHER" id="PTHR33991">
    <property type="entry name" value="DNA REPAIR PROTEIN RECO"/>
    <property type="match status" value="1"/>
</dbReference>
<comment type="similarity">
    <text evidence="4">Belongs to the RecO family.</text>
</comment>
<sequence>MTWSTIKTEAIVLASYPFCEADRSYSAFTPEYGKVSFVGRGALKVRAKLAAHLEPFAIIDLEIIQGRRSTTVISVERKQTFRGIANSYEARVLALHSLSLFNTHTKEHDRDVELYQELLNWLGFLDSSPALSQLRSNFALGAFLMKFMSHLGYEVELKTCISCKSEILPLSFRWHGGRGGLVCSDCISKDLEEWFSARQIQEESIQMLRLARELPYADLLKIHLKPDSVDDFANIVHDLMLYHLPVEPRAPFWEGLSLLESDIKIG</sequence>
<dbReference type="GO" id="GO:0006310">
    <property type="term" value="P:DNA recombination"/>
    <property type="evidence" value="ECO:0007669"/>
    <property type="project" value="UniProtKB-UniRule"/>
</dbReference>
<evidence type="ECO:0000313" key="6">
    <source>
        <dbReference type="EMBL" id="PJC24242.1"/>
    </source>
</evidence>
<feature type="domain" description="DNA replication/recombination mediator RecO N-terminal" evidence="5">
    <location>
        <begin position="5"/>
        <end position="76"/>
    </location>
</feature>
<dbReference type="SUPFAM" id="SSF57863">
    <property type="entry name" value="ArfGap/RecO-like zinc finger"/>
    <property type="match status" value="1"/>
</dbReference>
<dbReference type="Gene3D" id="2.40.50.140">
    <property type="entry name" value="Nucleic acid-binding proteins"/>
    <property type="match status" value="1"/>
</dbReference>
<dbReference type="AlphaFoldDB" id="A0A2M8ENB5"/>
<gene>
    <name evidence="4 6" type="primary">recO</name>
    <name evidence="6" type="ORF">CO057_03920</name>
</gene>
<evidence type="ECO:0000259" key="5">
    <source>
        <dbReference type="Pfam" id="PF11967"/>
    </source>
</evidence>
<dbReference type="Proteomes" id="UP000230251">
    <property type="component" value="Unassembled WGS sequence"/>
</dbReference>
<comment type="function">
    <text evidence="4">Involved in DNA repair and RecF pathway recombination.</text>
</comment>
<dbReference type="Pfam" id="PF11967">
    <property type="entry name" value="RecO_N"/>
    <property type="match status" value="1"/>
</dbReference>
<dbReference type="InterPro" id="IPR022572">
    <property type="entry name" value="DNA_rep/recomb_RecO_N"/>
</dbReference>
<dbReference type="Pfam" id="PF02565">
    <property type="entry name" value="RecO_C"/>
    <property type="match status" value="1"/>
</dbReference>
<proteinExistence type="inferred from homology"/>
<evidence type="ECO:0000256" key="2">
    <source>
        <dbReference type="ARBA" id="ARBA00023172"/>
    </source>
</evidence>
<dbReference type="NCBIfam" id="TIGR00613">
    <property type="entry name" value="reco"/>
    <property type="match status" value="1"/>
</dbReference>
<dbReference type="InterPro" id="IPR012340">
    <property type="entry name" value="NA-bd_OB-fold"/>
</dbReference>
<reference evidence="7" key="1">
    <citation type="submission" date="2017-09" db="EMBL/GenBank/DDBJ databases">
        <title>Depth-based differentiation of microbial function through sediment-hosted aquifers and enrichment of novel symbionts in the deep terrestrial subsurface.</title>
        <authorList>
            <person name="Probst A.J."/>
            <person name="Ladd B."/>
            <person name="Jarett J.K."/>
            <person name="Geller-Mcgrath D.E."/>
            <person name="Sieber C.M.K."/>
            <person name="Emerson J.B."/>
            <person name="Anantharaman K."/>
            <person name="Thomas B.C."/>
            <person name="Malmstrom R."/>
            <person name="Stieglmeier M."/>
            <person name="Klingl A."/>
            <person name="Woyke T."/>
            <person name="Ryan C.M."/>
            <person name="Banfield J.F."/>
        </authorList>
    </citation>
    <scope>NUCLEOTIDE SEQUENCE [LARGE SCALE GENOMIC DNA]</scope>
</reference>
<keyword evidence="1 4" id="KW-0227">DNA damage</keyword>
<evidence type="ECO:0000256" key="3">
    <source>
        <dbReference type="ARBA" id="ARBA00023204"/>
    </source>
</evidence>
<keyword evidence="2 4" id="KW-0233">DNA recombination</keyword>
<dbReference type="InterPro" id="IPR003717">
    <property type="entry name" value="RecO"/>
</dbReference>
<dbReference type="GO" id="GO:0043590">
    <property type="term" value="C:bacterial nucleoid"/>
    <property type="evidence" value="ECO:0007669"/>
    <property type="project" value="TreeGrafter"/>
</dbReference>
<evidence type="ECO:0000256" key="4">
    <source>
        <dbReference type="HAMAP-Rule" id="MF_00201"/>
    </source>
</evidence>
<keyword evidence="3 4" id="KW-0234">DNA repair</keyword>
<name>A0A2M8ENB5_9BACT</name>
<evidence type="ECO:0000256" key="1">
    <source>
        <dbReference type="ARBA" id="ARBA00022763"/>
    </source>
</evidence>
<protein>
    <recommendedName>
        <fullName evidence="4">DNA repair protein RecO</fullName>
    </recommendedName>
    <alternativeName>
        <fullName evidence="4">Recombination protein O</fullName>
    </alternativeName>
</protein>
<dbReference type="EMBL" id="PFSI01000055">
    <property type="protein sequence ID" value="PJC24242.1"/>
    <property type="molecule type" value="Genomic_DNA"/>
</dbReference>
<dbReference type="PANTHER" id="PTHR33991:SF1">
    <property type="entry name" value="DNA REPAIR PROTEIN RECO"/>
    <property type="match status" value="1"/>
</dbReference>
<dbReference type="InterPro" id="IPR037278">
    <property type="entry name" value="ARFGAP/RecO"/>
</dbReference>
<comment type="caution">
    <text evidence="6">The sequence shown here is derived from an EMBL/GenBank/DDBJ whole genome shotgun (WGS) entry which is preliminary data.</text>
</comment>
<evidence type="ECO:0000313" key="7">
    <source>
        <dbReference type="Proteomes" id="UP000230251"/>
    </source>
</evidence>
<organism evidence="6 7">
    <name type="scientific">Candidatus Uhrbacteria bacterium CG_4_9_14_0_2_um_filter_41_50</name>
    <dbReference type="NCBI Taxonomy" id="1975031"/>
    <lineage>
        <taxon>Bacteria</taxon>
        <taxon>Candidatus Uhriibacteriota</taxon>
    </lineage>
</organism>
<dbReference type="GO" id="GO:0006302">
    <property type="term" value="P:double-strand break repair"/>
    <property type="evidence" value="ECO:0007669"/>
    <property type="project" value="TreeGrafter"/>
</dbReference>
<accession>A0A2M8ENB5</accession>